<evidence type="ECO:0000256" key="2">
    <source>
        <dbReference type="ARBA" id="ARBA00022490"/>
    </source>
</evidence>
<feature type="coiled-coil region" evidence="11">
    <location>
        <begin position="437"/>
        <end position="587"/>
    </location>
</feature>
<dbReference type="EnsemblMetazoa" id="XM_020008793.1">
    <property type="protein sequence ID" value="XP_019864352.1"/>
    <property type="gene ID" value="LOC100636144"/>
</dbReference>
<sequence length="775" mass="87904">MASKRSESVKVVVRCRPMSDKEKESKYSKVISMDVSRGAVMLSNPKVSLAEPQREFSFDAVYDWNSKQRDIYDETVRMIIDAVLQGYNGTIFAYGQTGTGKTYTMEGIRTEKEKRGIIPNTFEHIFSHIGQSMNEKYLVRASYLEIYQEEIRDLLSKNHKQRLELKERVDTGVYVKDLTSFVAKSVKEIEHVMTVGNQNRVVGCTDMNEHSSRSHAVFILTVECCCEGADGKDHIRVGKLNLVDLAGSERQSKTGTSGEQFKQAIKINLSLSALGNVISALVDSKATHIPYRDSKLTRLLQDSLGGNAKTVMIANVGPASYNYEETLTTLRYANRAKNIKNKPRINEDPKDALLREYQEEINRLKEALEKRKRRGSGRRKKKTTENGEVASGDEEEEEEGEGDSEGEENEPNVTLQQMQAKLEEEKQMIMQNTGILAEEKDRLVSAVERRVSQLKKEQKKRDQLTAKIKAMESKLLCGGLNIIDRTSQQQKALEMQRQEIIEQKRREREIQQKLETEEEEWTEAQVNYQSLHEEATVKEKKLKKLQHKLHIVNSEITECQEERIKLREELSQQLESLEKQLKLRQLIIENFIQPRECQRVRDRAVYEDDRWVLTPVDSKSYHTLPLSLDREGGHRPMSLTAKHAAAIGDVRFMADNILRLELDMPTRTTSDYEGPTVSASIQAVLDKAVQDEEEMTIDATVFSASTKTQKKSRSKKRLQPSSFQSSSSSSPLFSSKGPPPTTTTGGGGGGYGKGASVDPREHYPIRRGLVSSTKK</sequence>
<keyword evidence="4 9" id="KW-0547">Nucleotide-binding</keyword>
<feature type="region of interest" description="Disordered" evidence="12">
    <location>
        <begin position="705"/>
        <end position="775"/>
    </location>
</feature>
<dbReference type="FunCoup" id="A0A1X7VKQ0">
    <property type="interactions" value="277"/>
</dbReference>
<evidence type="ECO:0000256" key="5">
    <source>
        <dbReference type="ARBA" id="ARBA00022840"/>
    </source>
</evidence>
<dbReference type="GO" id="GO:0005871">
    <property type="term" value="C:kinesin complex"/>
    <property type="evidence" value="ECO:0007669"/>
    <property type="project" value="UniProtKB-ARBA"/>
</dbReference>
<dbReference type="GO" id="GO:0003777">
    <property type="term" value="F:microtubule motor activity"/>
    <property type="evidence" value="ECO:0007669"/>
    <property type="project" value="InterPro"/>
</dbReference>
<dbReference type="AlphaFoldDB" id="A0A1X7VKQ0"/>
<evidence type="ECO:0000256" key="8">
    <source>
        <dbReference type="ARBA" id="ARBA00023212"/>
    </source>
</evidence>
<reference evidence="15" key="1">
    <citation type="journal article" date="2010" name="Nature">
        <title>The Amphimedon queenslandica genome and the evolution of animal complexity.</title>
        <authorList>
            <person name="Srivastava M."/>
            <person name="Simakov O."/>
            <person name="Chapman J."/>
            <person name="Fahey B."/>
            <person name="Gauthier M.E."/>
            <person name="Mitros T."/>
            <person name="Richards G.S."/>
            <person name="Conaco C."/>
            <person name="Dacre M."/>
            <person name="Hellsten U."/>
            <person name="Larroux C."/>
            <person name="Putnam N.H."/>
            <person name="Stanke M."/>
            <person name="Adamska M."/>
            <person name="Darling A."/>
            <person name="Degnan S.M."/>
            <person name="Oakley T.H."/>
            <person name="Plachetzki D.C."/>
            <person name="Zhai Y."/>
            <person name="Adamski M."/>
            <person name="Calcino A."/>
            <person name="Cummins S.F."/>
            <person name="Goodstein D.M."/>
            <person name="Harris C."/>
            <person name="Jackson D.J."/>
            <person name="Leys S.P."/>
            <person name="Shu S."/>
            <person name="Woodcroft B.J."/>
            <person name="Vervoort M."/>
            <person name="Kosik K.S."/>
            <person name="Manning G."/>
            <person name="Degnan B.M."/>
            <person name="Rokhsar D.S."/>
        </authorList>
    </citation>
    <scope>NUCLEOTIDE SEQUENCE [LARGE SCALE GENOMIC DNA]</scope>
</reference>
<dbReference type="GO" id="GO:0008017">
    <property type="term" value="F:microtubule binding"/>
    <property type="evidence" value="ECO:0007669"/>
    <property type="project" value="InterPro"/>
</dbReference>
<evidence type="ECO:0000256" key="1">
    <source>
        <dbReference type="ARBA" id="ARBA00004245"/>
    </source>
</evidence>
<keyword evidence="8" id="KW-0206">Cytoskeleton</keyword>
<dbReference type="PANTHER" id="PTHR47969:SF21">
    <property type="entry name" value="KINESIN-LIKE PROTEIN"/>
    <property type="match status" value="1"/>
</dbReference>
<dbReference type="GO" id="GO:0007018">
    <property type="term" value="P:microtubule-based movement"/>
    <property type="evidence" value="ECO:0007669"/>
    <property type="project" value="InterPro"/>
</dbReference>
<evidence type="ECO:0000256" key="6">
    <source>
        <dbReference type="ARBA" id="ARBA00023054"/>
    </source>
</evidence>
<dbReference type="InterPro" id="IPR027640">
    <property type="entry name" value="Kinesin-like_fam"/>
</dbReference>
<dbReference type="SMART" id="SM00129">
    <property type="entry name" value="KISc"/>
    <property type="match status" value="1"/>
</dbReference>
<proteinExistence type="inferred from homology"/>
<feature type="compositionally biased region" description="Basic residues" evidence="12">
    <location>
        <begin position="370"/>
        <end position="382"/>
    </location>
</feature>
<comment type="subcellular location">
    <subcellularLocation>
        <location evidence="1">Cytoplasm</location>
        <location evidence="1">Cytoskeleton</location>
    </subcellularLocation>
</comment>
<feature type="compositionally biased region" description="Basic residues" evidence="12">
    <location>
        <begin position="708"/>
        <end position="718"/>
    </location>
</feature>
<feature type="compositionally biased region" description="Gly residues" evidence="12">
    <location>
        <begin position="744"/>
        <end position="753"/>
    </location>
</feature>
<dbReference type="PRINTS" id="PR00380">
    <property type="entry name" value="KINESINHEAVY"/>
</dbReference>
<feature type="domain" description="Kinesin motor" evidence="13">
    <location>
        <begin position="8"/>
        <end position="339"/>
    </location>
</feature>
<dbReference type="EnsemblMetazoa" id="Aqu2.1.40617_001">
    <property type="protein sequence ID" value="Aqu2.1.40617_001"/>
    <property type="gene ID" value="Aqu2.1.40617"/>
</dbReference>
<dbReference type="KEGG" id="aqu:100636144"/>
<dbReference type="STRING" id="400682.A0A1X7VKQ0"/>
<evidence type="ECO:0000313" key="15">
    <source>
        <dbReference type="Proteomes" id="UP000007879"/>
    </source>
</evidence>
<dbReference type="InParanoid" id="A0A1X7VKQ0"/>
<evidence type="ECO:0000256" key="7">
    <source>
        <dbReference type="ARBA" id="ARBA00023175"/>
    </source>
</evidence>
<feature type="binding site" evidence="9">
    <location>
        <begin position="95"/>
        <end position="102"/>
    </location>
    <ligand>
        <name>ATP</name>
        <dbReference type="ChEBI" id="CHEBI:30616"/>
    </ligand>
</feature>
<gene>
    <name evidence="14" type="primary">100636144</name>
</gene>
<dbReference type="PANTHER" id="PTHR47969">
    <property type="entry name" value="CHROMOSOME-ASSOCIATED KINESIN KIF4A-RELATED"/>
    <property type="match status" value="1"/>
</dbReference>
<evidence type="ECO:0000256" key="3">
    <source>
        <dbReference type="ARBA" id="ARBA00022701"/>
    </source>
</evidence>
<evidence type="ECO:0000256" key="12">
    <source>
        <dbReference type="SAM" id="MobiDB-lite"/>
    </source>
</evidence>
<dbReference type="GO" id="GO:0005524">
    <property type="term" value="F:ATP binding"/>
    <property type="evidence" value="ECO:0007669"/>
    <property type="project" value="UniProtKB-UniRule"/>
</dbReference>
<keyword evidence="7 9" id="KW-0505">Motor protein</keyword>
<evidence type="ECO:0000313" key="14">
    <source>
        <dbReference type="EnsemblMetazoa" id="Aqu2.1.40617_001"/>
    </source>
</evidence>
<organism evidence="14">
    <name type="scientific">Amphimedon queenslandica</name>
    <name type="common">Sponge</name>
    <dbReference type="NCBI Taxonomy" id="400682"/>
    <lineage>
        <taxon>Eukaryota</taxon>
        <taxon>Metazoa</taxon>
        <taxon>Porifera</taxon>
        <taxon>Demospongiae</taxon>
        <taxon>Heteroscleromorpha</taxon>
        <taxon>Haplosclerida</taxon>
        <taxon>Niphatidae</taxon>
        <taxon>Amphimedon</taxon>
    </lineage>
</organism>
<evidence type="ECO:0000259" key="13">
    <source>
        <dbReference type="PROSITE" id="PS50067"/>
    </source>
</evidence>
<dbReference type="Gene3D" id="3.40.850.10">
    <property type="entry name" value="Kinesin motor domain"/>
    <property type="match status" value="1"/>
</dbReference>
<name>A0A1X7VKQ0_AMPQE</name>
<dbReference type="PROSITE" id="PS50067">
    <property type="entry name" value="KINESIN_MOTOR_2"/>
    <property type="match status" value="1"/>
</dbReference>
<accession>A0A1X7VKQ0</accession>
<keyword evidence="6 11" id="KW-0175">Coiled coil</keyword>
<dbReference type="InterPro" id="IPR027417">
    <property type="entry name" value="P-loop_NTPase"/>
</dbReference>
<keyword evidence="5 9" id="KW-0067">ATP-binding</keyword>
<dbReference type="CDD" id="cd01371">
    <property type="entry name" value="KISc_KIF3"/>
    <property type="match status" value="1"/>
</dbReference>
<dbReference type="FunFam" id="3.40.850.10:FF:000017">
    <property type="entry name" value="Kinesin-like protein"/>
    <property type="match status" value="1"/>
</dbReference>
<feature type="compositionally biased region" description="Low complexity" evidence="12">
    <location>
        <begin position="719"/>
        <end position="736"/>
    </location>
</feature>
<dbReference type="SUPFAM" id="SSF52540">
    <property type="entry name" value="P-loop containing nucleoside triphosphate hydrolases"/>
    <property type="match status" value="1"/>
</dbReference>
<protein>
    <recommendedName>
        <fullName evidence="10">Kinesin-like protein</fullName>
    </recommendedName>
</protein>
<feature type="compositionally biased region" description="Acidic residues" evidence="12">
    <location>
        <begin position="391"/>
        <end position="410"/>
    </location>
</feature>
<reference evidence="14" key="2">
    <citation type="submission" date="2017-05" db="UniProtKB">
        <authorList>
            <consortium name="EnsemblMetazoa"/>
        </authorList>
    </citation>
    <scope>IDENTIFICATION</scope>
</reference>
<keyword evidence="15" id="KW-1185">Reference proteome</keyword>
<dbReference type="InterPro" id="IPR001752">
    <property type="entry name" value="Kinesin_motor_dom"/>
</dbReference>
<keyword evidence="3 10" id="KW-0493">Microtubule</keyword>
<comment type="similarity">
    <text evidence="9 10">Belongs to the TRAFAC class myosin-kinesin ATPase superfamily. Kinesin family.</text>
</comment>
<dbReference type="Pfam" id="PF00225">
    <property type="entry name" value="Kinesin"/>
    <property type="match status" value="1"/>
</dbReference>
<dbReference type="GO" id="GO:0005874">
    <property type="term" value="C:microtubule"/>
    <property type="evidence" value="ECO:0007669"/>
    <property type="project" value="UniProtKB-KW"/>
</dbReference>
<keyword evidence="2" id="KW-0963">Cytoplasm</keyword>
<dbReference type="InterPro" id="IPR019821">
    <property type="entry name" value="Kinesin_motor_CS"/>
</dbReference>
<dbReference type="InterPro" id="IPR036961">
    <property type="entry name" value="Kinesin_motor_dom_sf"/>
</dbReference>
<dbReference type="OrthoDB" id="3176171at2759"/>
<evidence type="ECO:0000256" key="10">
    <source>
        <dbReference type="RuleBase" id="RU000394"/>
    </source>
</evidence>
<feature type="region of interest" description="Disordered" evidence="12">
    <location>
        <begin position="368"/>
        <end position="414"/>
    </location>
</feature>
<evidence type="ECO:0000256" key="4">
    <source>
        <dbReference type="ARBA" id="ARBA00022741"/>
    </source>
</evidence>
<dbReference type="Proteomes" id="UP000007879">
    <property type="component" value="Unassembled WGS sequence"/>
</dbReference>
<evidence type="ECO:0000256" key="9">
    <source>
        <dbReference type="PROSITE-ProRule" id="PRU00283"/>
    </source>
</evidence>
<evidence type="ECO:0000256" key="11">
    <source>
        <dbReference type="SAM" id="Coils"/>
    </source>
</evidence>
<dbReference type="PROSITE" id="PS00411">
    <property type="entry name" value="KINESIN_MOTOR_1"/>
    <property type="match status" value="1"/>
</dbReference>
<dbReference type="GO" id="GO:0060271">
    <property type="term" value="P:cilium assembly"/>
    <property type="evidence" value="ECO:0007669"/>
    <property type="project" value="UniProtKB-ARBA"/>
</dbReference>